<accession>A0ABR3BXP1</accession>
<dbReference type="CDD" id="cd13866">
    <property type="entry name" value="CuRO_2_BOD"/>
    <property type="match status" value="1"/>
</dbReference>
<dbReference type="Pfam" id="PF07731">
    <property type="entry name" value="Cu-oxidase_2"/>
    <property type="match status" value="1"/>
</dbReference>
<keyword evidence="8" id="KW-1185">Reference proteome</keyword>
<feature type="compositionally biased region" description="Low complexity" evidence="3">
    <location>
        <begin position="569"/>
        <end position="598"/>
    </location>
</feature>
<feature type="chain" id="PRO_5045477340" description="Bilirubin oxidase" evidence="4">
    <location>
        <begin position="21"/>
        <end position="621"/>
    </location>
</feature>
<feature type="domain" description="Plastocyanin-like" evidence="5">
    <location>
        <begin position="371"/>
        <end position="492"/>
    </location>
</feature>
<evidence type="ECO:0000256" key="3">
    <source>
        <dbReference type="SAM" id="MobiDB-lite"/>
    </source>
</evidence>
<keyword evidence="2" id="KW-0186">Copper</keyword>
<evidence type="ECO:0000313" key="7">
    <source>
        <dbReference type="EMBL" id="KAL0253072.1"/>
    </source>
</evidence>
<feature type="compositionally biased region" description="Low complexity" evidence="3">
    <location>
        <begin position="607"/>
        <end position="621"/>
    </location>
</feature>
<dbReference type="PANTHER" id="PTHR48267:SF1">
    <property type="entry name" value="BILIRUBIN OXIDASE"/>
    <property type="match status" value="1"/>
</dbReference>
<proteinExistence type="inferred from homology"/>
<dbReference type="RefSeq" id="XP_066627716.1">
    <property type="nucleotide sequence ID" value="XM_066781904.1"/>
</dbReference>
<dbReference type="Proteomes" id="UP001430584">
    <property type="component" value="Unassembled WGS sequence"/>
</dbReference>
<evidence type="ECO:0000256" key="4">
    <source>
        <dbReference type="SAM" id="SignalP"/>
    </source>
</evidence>
<protein>
    <recommendedName>
        <fullName evidence="9">Bilirubin oxidase</fullName>
    </recommendedName>
</protein>
<keyword evidence="4" id="KW-0732">Signal</keyword>
<dbReference type="InterPro" id="IPR011707">
    <property type="entry name" value="Cu-oxidase-like_N"/>
</dbReference>
<evidence type="ECO:0000313" key="8">
    <source>
        <dbReference type="Proteomes" id="UP001430584"/>
    </source>
</evidence>
<organism evidence="7 8">
    <name type="scientific">Diplodia seriata</name>
    <dbReference type="NCBI Taxonomy" id="420778"/>
    <lineage>
        <taxon>Eukaryota</taxon>
        <taxon>Fungi</taxon>
        <taxon>Dikarya</taxon>
        <taxon>Ascomycota</taxon>
        <taxon>Pezizomycotina</taxon>
        <taxon>Dothideomycetes</taxon>
        <taxon>Dothideomycetes incertae sedis</taxon>
        <taxon>Botryosphaeriales</taxon>
        <taxon>Botryosphaeriaceae</taxon>
        <taxon>Diplodia</taxon>
    </lineage>
</organism>
<gene>
    <name evidence="7" type="ORF">SLS55_010522</name>
</gene>
<dbReference type="InterPro" id="IPR011706">
    <property type="entry name" value="Cu-oxidase_C"/>
</dbReference>
<feature type="domain" description="Plastocyanin-like" evidence="6">
    <location>
        <begin position="74"/>
        <end position="183"/>
    </location>
</feature>
<name>A0ABR3BXP1_9PEZI</name>
<dbReference type="GeneID" id="92014607"/>
<evidence type="ECO:0000259" key="6">
    <source>
        <dbReference type="Pfam" id="PF07732"/>
    </source>
</evidence>
<evidence type="ECO:0000259" key="5">
    <source>
        <dbReference type="Pfam" id="PF07731"/>
    </source>
</evidence>
<feature type="signal peptide" evidence="4">
    <location>
        <begin position="1"/>
        <end position="20"/>
    </location>
</feature>
<comment type="similarity">
    <text evidence="1">Belongs to the multicopper oxidase family.</text>
</comment>
<feature type="region of interest" description="Disordered" evidence="3">
    <location>
        <begin position="569"/>
        <end position="621"/>
    </location>
</feature>
<dbReference type="Gene3D" id="2.60.40.420">
    <property type="entry name" value="Cupredoxins - blue copper proteins"/>
    <property type="match status" value="3"/>
</dbReference>
<evidence type="ECO:0000256" key="2">
    <source>
        <dbReference type="ARBA" id="ARBA00023008"/>
    </source>
</evidence>
<dbReference type="InterPro" id="IPR008972">
    <property type="entry name" value="Cupredoxin"/>
</dbReference>
<reference evidence="7 8" key="1">
    <citation type="submission" date="2024-02" db="EMBL/GenBank/DDBJ databases">
        <title>De novo assembly and annotation of 12 fungi associated with fruit tree decline syndrome in Ontario, Canada.</title>
        <authorList>
            <person name="Sulman M."/>
            <person name="Ellouze W."/>
            <person name="Ilyukhin E."/>
        </authorList>
    </citation>
    <scope>NUCLEOTIDE SEQUENCE [LARGE SCALE GENOMIC DNA]</scope>
    <source>
        <strain evidence="7 8">FDS-637</strain>
    </source>
</reference>
<sequence>MLFGSVHLGVGALLVAGTLAGDDQWLSPVYKNFYEFPLPTPPVKEKKATYTNPKTGAAIDYYEINILPLQQQVYPGLGKANLVGYDGVSPGPTFKVERGTETVVRFINRSGGRANSVHLHGSPSFAPFDGWAEDTTNSGQYKDYYYGNYQSGRTLWYHDHAVFHTAENAYFGQAGFYLLHDKAEDALNLPSGPYDIPIALSSKQYQANGELFSPAGETVSLWGDVIHVNGQPWPYLKVEPRKYRFRMLDTSISRAFQLWLEADGALGQKIEFNVIASDAGLLSSPVKTDLLHIAMAERWEIVVDFAQFAGKNVTMRNNRNVQADEDYNSTDKVMRFVVGNKVTTSDSPLPGTLRSVPYPPVRTVPDRSFKFERKGGEWTINGVTFADVENRILAKPKRGAVEVWELENSSGGWSHPIHIHLVDFQVISRTGGNRPVLEYEKNGLKDVVLLGENEKAKVVARFGPNRAQPYLFHCHNLVHEDNDMMAAFDVDKLEDFGYNKNETLFLDPMDPQWRAKDITEADFTDEAIQSKLAAFAAVDSYADQHEVESLLEAYWSTASTGFQTVTTSSKTTSATATTSKSAATTTSANTATITSSSTTKKDDKTKTSSTSSTKATTTTKK</sequence>
<comment type="caution">
    <text evidence="7">The sequence shown here is derived from an EMBL/GenBank/DDBJ whole genome shotgun (WGS) entry which is preliminary data.</text>
</comment>
<dbReference type="EMBL" id="JAJVCZ030000013">
    <property type="protein sequence ID" value="KAL0253072.1"/>
    <property type="molecule type" value="Genomic_DNA"/>
</dbReference>
<dbReference type="CDD" id="cd13889">
    <property type="entry name" value="CuRO_3_BOD"/>
    <property type="match status" value="1"/>
</dbReference>
<dbReference type="PANTHER" id="PTHR48267">
    <property type="entry name" value="CUPREDOXIN SUPERFAMILY PROTEIN"/>
    <property type="match status" value="1"/>
</dbReference>
<evidence type="ECO:0008006" key="9">
    <source>
        <dbReference type="Google" id="ProtNLM"/>
    </source>
</evidence>
<dbReference type="InterPro" id="IPR045087">
    <property type="entry name" value="Cu-oxidase_fam"/>
</dbReference>
<dbReference type="SUPFAM" id="SSF49503">
    <property type="entry name" value="Cupredoxins"/>
    <property type="match status" value="3"/>
</dbReference>
<dbReference type="Pfam" id="PF07732">
    <property type="entry name" value="Cu-oxidase_3"/>
    <property type="match status" value="1"/>
</dbReference>
<evidence type="ECO:0000256" key="1">
    <source>
        <dbReference type="ARBA" id="ARBA00010609"/>
    </source>
</evidence>